<dbReference type="Proteomes" id="UP000636793">
    <property type="component" value="Unassembled WGS sequence"/>
</dbReference>
<proteinExistence type="predicted"/>
<dbReference type="EMBL" id="BMHI01000003">
    <property type="protein sequence ID" value="GGB32236.1"/>
    <property type="molecule type" value="Genomic_DNA"/>
</dbReference>
<evidence type="ECO:0000313" key="3">
    <source>
        <dbReference type="Proteomes" id="UP000636793"/>
    </source>
</evidence>
<gene>
    <name evidence="2" type="ORF">GCM10011492_23640</name>
</gene>
<feature type="compositionally biased region" description="Polar residues" evidence="1">
    <location>
        <begin position="84"/>
        <end position="93"/>
    </location>
</feature>
<comment type="caution">
    <text evidence="2">The sequence shown here is derived from an EMBL/GenBank/DDBJ whole genome shotgun (WGS) entry which is preliminary data.</text>
</comment>
<evidence type="ECO:0000256" key="1">
    <source>
        <dbReference type="SAM" id="MobiDB-lite"/>
    </source>
</evidence>
<feature type="region of interest" description="Disordered" evidence="1">
    <location>
        <begin position="1"/>
        <end position="155"/>
    </location>
</feature>
<accession>A0A916WUP6</accession>
<protein>
    <submittedName>
        <fullName evidence="2">Uncharacterized protein</fullName>
    </submittedName>
</protein>
<reference evidence="2" key="1">
    <citation type="journal article" date="2014" name="Int. J. Syst. Evol. Microbiol.">
        <title>Complete genome sequence of Corynebacterium casei LMG S-19264T (=DSM 44701T), isolated from a smear-ripened cheese.</title>
        <authorList>
            <consortium name="US DOE Joint Genome Institute (JGI-PGF)"/>
            <person name="Walter F."/>
            <person name="Albersmeier A."/>
            <person name="Kalinowski J."/>
            <person name="Ruckert C."/>
        </authorList>
    </citation>
    <scope>NUCLEOTIDE SEQUENCE</scope>
    <source>
        <strain evidence="2">CGMCC 1.15085</strain>
    </source>
</reference>
<dbReference type="RefSeq" id="WP_188837195.1">
    <property type="nucleotide sequence ID" value="NZ_BMHI01000003.1"/>
</dbReference>
<reference evidence="2" key="2">
    <citation type="submission" date="2020-09" db="EMBL/GenBank/DDBJ databases">
        <authorList>
            <person name="Sun Q."/>
            <person name="Zhou Y."/>
        </authorList>
    </citation>
    <scope>NUCLEOTIDE SEQUENCE</scope>
    <source>
        <strain evidence="2">CGMCC 1.15085</strain>
    </source>
</reference>
<feature type="compositionally biased region" description="Low complexity" evidence="1">
    <location>
        <begin position="33"/>
        <end position="81"/>
    </location>
</feature>
<organism evidence="2 3">
    <name type="scientific">Flexivirga endophytica</name>
    <dbReference type="NCBI Taxonomy" id="1849103"/>
    <lineage>
        <taxon>Bacteria</taxon>
        <taxon>Bacillati</taxon>
        <taxon>Actinomycetota</taxon>
        <taxon>Actinomycetes</taxon>
        <taxon>Micrococcales</taxon>
        <taxon>Dermacoccaceae</taxon>
        <taxon>Flexivirga</taxon>
    </lineage>
</organism>
<sequence length="337" mass="34713">MSGTRTDLPYLRSRRLRRPADAAPAAPAPAAAPAPQTSASSLDLSAPSAPDPAPSSSSLDLSAPSAPAPSSSPLDLSAPVSPEAPSTGSSLDLGSTDPAAPSTPSGGTSLNLFDDEEPASSGGTSLSLDAPSGAPAPVRTSPRGHARLAEHDLGLPSIRADERRLMTEHEPVVALTRMQSAAGALEAKVAVPNPSEVVLGLVFETSDGRQSLVLPGLSQQGPDPRRPIFRATSSGVAVNLRRIPGVHRLLLFAVPTRPSKQLPGGTVTVTTYGGSRLEAPLVAGPTLGAQALMTAYVVEGRLVIRAEHDPYSGTLQQICAAYGYREISWRDPYTPLV</sequence>
<evidence type="ECO:0000313" key="2">
    <source>
        <dbReference type="EMBL" id="GGB32236.1"/>
    </source>
</evidence>
<feature type="compositionally biased region" description="Polar residues" evidence="1">
    <location>
        <begin position="102"/>
        <end position="111"/>
    </location>
</feature>
<dbReference type="AlphaFoldDB" id="A0A916WUP6"/>
<name>A0A916WUP6_9MICO</name>
<keyword evidence="3" id="KW-1185">Reference proteome</keyword>